<evidence type="ECO:0000313" key="2">
    <source>
        <dbReference type="Proteomes" id="UP000002876"/>
    </source>
</evidence>
<reference evidence="1 2" key="1">
    <citation type="journal article" date="2012" name="J. Virol.">
        <title>Biology of a Novel Mycobacteriophage, SWU1, Isolated from Chinese Soil as Revealed by Genomic Characteristics.</title>
        <authorList>
            <person name="Fan X."/>
            <person name="Teng T."/>
            <person name="Wang H."/>
            <person name="Xie J."/>
        </authorList>
    </citation>
    <scope>NUCLEOTIDE SEQUENCE [LARGE SCALE GENOMIC DNA]</scope>
</reference>
<protein>
    <submittedName>
        <fullName evidence="1">LacI family transcriptional regulator</fullName>
    </submittedName>
</protein>
<dbReference type="EMBL" id="JF946695">
    <property type="protein sequence ID" value="AFI24953.1"/>
    <property type="molecule type" value="Genomic_DNA"/>
</dbReference>
<sequence>MRYTLSNSEGNLFEKKQVRLSIDTYPEVALKILAAAQKLVDEHKEAQNAVLMDAIKADRRRRIDYFTMR</sequence>
<keyword evidence="2" id="KW-1185">Reference proteome</keyword>
<dbReference type="KEGG" id="vg:12978795"/>
<dbReference type="OrthoDB" id="35790at10239"/>
<proteinExistence type="predicted"/>
<dbReference type="GeneID" id="12978795"/>
<dbReference type="RefSeq" id="YP_006382963.1">
    <property type="nucleotide sequence ID" value="NC_017973.1"/>
</dbReference>
<organism evidence="1 2">
    <name type="scientific">Mycobacterium phage SWU1</name>
    <dbReference type="NCBI Taxonomy" id="1175504"/>
    <lineage>
        <taxon>Viruses</taxon>
        <taxon>Duplodnaviria</taxon>
        <taxon>Heunggongvirae</taxon>
        <taxon>Uroviricota</taxon>
        <taxon>Caudoviricetes</taxon>
        <taxon>Fromanvirus</taxon>
        <taxon>Fromanvirus SWU1</taxon>
    </lineage>
</organism>
<accession>I1V1H5</accession>
<dbReference type="SMR" id="I1V1H5"/>
<dbReference type="Proteomes" id="UP000002876">
    <property type="component" value="Segment"/>
</dbReference>
<evidence type="ECO:0000313" key="1">
    <source>
        <dbReference type="EMBL" id="AFI24953.1"/>
    </source>
</evidence>
<name>I1V1H5_9CAUD</name>